<dbReference type="InterPro" id="IPR001611">
    <property type="entry name" value="Leu-rich_rpt"/>
</dbReference>
<dbReference type="Pfam" id="PF23679">
    <property type="entry name" value="UPA-FIIND"/>
    <property type="match status" value="1"/>
</dbReference>
<feature type="region of interest" description="Disordered" evidence="18">
    <location>
        <begin position="135"/>
        <end position="209"/>
    </location>
</feature>
<evidence type="ECO:0000256" key="6">
    <source>
        <dbReference type="ARBA" id="ARBA00022590"/>
    </source>
</evidence>
<dbReference type="GO" id="GO:0012501">
    <property type="term" value="P:programmed cell death"/>
    <property type="evidence" value="ECO:0007669"/>
    <property type="project" value="UniProtKB-KW"/>
</dbReference>
<keyword evidence="4" id="KW-0963">Cytoplasm</keyword>
<feature type="domain" description="FIIND" evidence="22">
    <location>
        <begin position="1019"/>
        <end position="1375"/>
    </location>
</feature>
<dbReference type="SUPFAM" id="SSF52047">
    <property type="entry name" value="RNI-like"/>
    <property type="match status" value="1"/>
</dbReference>
<evidence type="ECO:0000259" key="20">
    <source>
        <dbReference type="PROSITE" id="PS50824"/>
    </source>
</evidence>
<dbReference type="GO" id="GO:0045087">
    <property type="term" value="P:innate immune response"/>
    <property type="evidence" value="ECO:0007669"/>
    <property type="project" value="UniProtKB-KW"/>
</dbReference>
<dbReference type="EMBL" id="JWIN03000016">
    <property type="protein sequence ID" value="KAB1265339.1"/>
    <property type="molecule type" value="Genomic_DNA"/>
</dbReference>
<accession>A0A5N4D2T3</accession>
<dbReference type="InterPro" id="IPR032675">
    <property type="entry name" value="LRR_dom_sf"/>
</dbReference>
<evidence type="ECO:0000256" key="13">
    <source>
        <dbReference type="ARBA" id="ARBA00022843"/>
    </source>
</evidence>
<dbReference type="InterPro" id="IPR027417">
    <property type="entry name" value="P-loop_NTPase"/>
</dbReference>
<dbReference type="SUPFAM" id="SSF47986">
    <property type="entry name" value="DEATH domain"/>
    <property type="match status" value="2"/>
</dbReference>
<dbReference type="FunFam" id="3.40.50.300:FF:000897">
    <property type="entry name" value="NLR family pyrin domain containing 1"/>
    <property type="match status" value="1"/>
</dbReference>
<keyword evidence="17" id="KW-0539">Nucleus</keyword>
<dbReference type="Pfam" id="PF13553">
    <property type="entry name" value="FIIND"/>
    <property type="match status" value="2"/>
</dbReference>
<name>A0A5N4D2T3_CAMDR</name>
<dbReference type="SMART" id="SM01289">
    <property type="entry name" value="PYRIN"/>
    <property type="match status" value="1"/>
</dbReference>
<keyword evidence="9" id="KW-0677">Repeat</keyword>
<keyword evidence="11" id="KW-0378">Hydrolase</keyword>
<comment type="similarity">
    <text evidence="3">Belongs to the NLRP family.</text>
</comment>
<dbReference type="GO" id="GO:0042981">
    <property type="term" value="P:regulation of apoptotic process"/>
    <property type="evidence" value="ECO:0007669"/>
    <property type="project" value="InterPro"/>
</dbReference>
<evidence type="ECO:0000256" key="11">
    <source>
        <dbReference type="ARBA" id="ARBA00022801"/>
    </source>
</evidence>
<dbReference type="InterPro" id="IPR001315">
    <property type="entry name" value="CARD"/>
</dbReference>
<keyword evidence="15" id="KW-0395">Inflammatory response</keyword>
<dbReference type="InterPro" id="IPR041267">
    <property type="entry name" value="NLRP_HD2"/>
</dbReference>
<dbReference type="GO" id="GO:0061702">
    <property type="term" value="C:canonical inflammasome complex"/>
    <property type="evidence" value="ECO:0007669"/>
    <property type="project" value="UniProtKB-SubCell"/>
</dbReference>
<evidence type="ECO:0000256" key="8">
    <source>
        <dbReference type="ARBA" id="ARBA00022670"/>
    </source>
</evidence>
<evidence type="ECO:0000256" key="3">
    <source>
        <dbReference type="ARBA" id="ARBA00008665"/>
    </source>
</evidence>
<dbReference type="InterPro" id="IPR011029">
    <property type="entry name" value="DEATH-like_dom_sf"/>
</dbReference>
<evidence type="ECO:0000256" key="4">
    <source>
        <dbReference type="ARBA" id="ARBA00022490"/>
    </source>
</evidence>
<evidence type="ECO:0000256" key="18">
    <source>
        <dbReference type="SAM" id="MobiDB-lite"/>
    </source>
</evidence>
<gene>
    <name evidence="23" type="ORF">Cadr_000018757</name>
</gene>
<feature type="domain" description="NACHT" evidence="21">
    <location>
        <begin position="289"/>
        <end position="598"/>
    </location>
</feature>
<sequence>MAGEAQRQLAWYLEEMKKEELKEFQLRLSDQKPCGHPPGEALTQPENAGGVEVASRLVAQYGEQQAWDLALRTWEQMGLSRLCAQARLEAALMSAQSPSFLYSPSAPNLQSPSWPTSTEVLKFCNSEPLVPLHDSEKRDLRHLPSGTSGSIQKDYESPSKGLPNAPVSTAVLSGWEPPILPNPEPRKQETPGTVWPLAETPETSGNSCTGIRERYQNQRRERPCPTQSWKNEDLHPKFMQLLLLHRSHLRGHEPLVRGSWHHGVIEERGHLIEVRDLFGPDPGTRDKPHTVILYGDAGIGKSTLARQVRRAWEEGQLYRDHFQHVFYFSCRELAQSKVMSLAELLTKDWAGPVAPIGQILSEPEQLLFILNDLDEPNWILEEQRAELCLHWSQRQPVHTLLGSLLEKTVLPEASLLITARTTALQKFIPSLKQPRWVEVLGFSESSRKEYFYKYFTDESQAVRAFSLVASNQALLTMCLVPSVSWLVCTCLQWQMESGEELSLTSQTTTALYLCYLSQALPDQPLGPQLRGLCSLAAEGTWQGKTLFSPGDLRKHGLDGAIISTLLKMRVLQKHPTSLSYSFMHLCFQEFFAAVSCALGDKEEKGRYPNSPGSVEKLPEVYGRRDLFGAPIVRFLFGLLSEPGVRAMESVFSCTLPPERKGDLLSWAKSEVQRERSSLQPDSLQLLHCLYEIQDEQFLMQAMAHFQGSRMCVQTGVELLVFTFCIKFCCHVKRLQLNEGGQRGQAGRPPGVVLLSWVPVTDVCWQALFSVLQVTGGLKELDLSGNLLRHSAVQGLCEALRCPSCHLETLRLANCGLTAEGCKDLASGLSASQTLTELELSFNMLLDAGAAHLCQRLGQPGCGLRRLLLVSCSLTSGCCQDLASMLSAGPSLTELDLQQNDLDDLGVRLLCEGLRHPTCRLTLLWLDQTQLSEEVTEMLRALKEEKPQLLISRRRKPSLLIPNEGPGGGEMGVNTSSLKRQRQESEGSSPQVAQVGPFCPSAPAPPGDLHTASLGTEDDFWGPTGPVATEMVDKERSLYRVHFPTAGFYHWPSTGLRFVVRGPVTVKIEFCAWDQFLNRTVPPHGWMVAGPLFDIKAEPGAVAALYLPHFVALQGKQEGGVEARDNERGLALWPDPMALPALPFLLSVSSAPSRLSGCQYGLPEFGSQRKNLLPNSEILASQIHCSAGNCVDIPLFHVAHFKAEGMLLEKPARVAPCYTVLENPSFSPMGVLLRVVHAALRFIPITSTVLLYHHLHPEEVTFHLYLIPSDCSIQKAIDDEEQKFQFVRIHKPPPLTPLYMGSRYIVSGSERMEIMPEELELCYRSPREAQLFSEFYVGHLRSGIRLQMRNKKDGTVVWETLVKPGDLRCSATLVHPGPKASPSPPDALGLLHFVDQYREQLVARVTSVDPILDKLHGQVLSEEQYEGVRAEATKPGQMRKLFSFSRSWDWACKDRLYQALKETHPHLILELWEMWGTGGDQRGFLKSSAVV</sequence>
<dbReference type="Pfam" id="PF00619">
    <property type="entry name" value="CARD"/>
    <property type="match status" value="1"/>
</dbReference>
<dbReference type="InterPro" id="IPR033516">
    <property type="entry name" value="CARD8/ASC/NALP1_CARD"/>
</dbReference>
<dbReference type="Gene3D" id="3.80.10.10">
    <property type="entry name" value="Ribonuclease Inhibitor"/>
    <property type="match status" value="1"/>
</dbReference>
<feature type="region of interest" description="Disordered" evidence="18">
    <location>
        <begin position="954"/>
        <end position="1015"/>
    </location>
</feature>
<feature type="domain" description="Pyrin" evidence="20">
    <location>
        <begin position="1"/>
        <end position="92"/>
    </location>
</feature>
<keyword evidence="16" id="KW-1271">Inflammasome</keyword>
<evidence type="ECO:0000256" key="7">
    <source>
        <dbReference type="ARBA" id="ARBA00022614"/>
    </source>
</evidence>
<dbReference type="InterPro" id="IPR051249">
    <property type="entry name" value="NLRP_Inflammasome"/>
</dbReference>
<dbReference type="PROSITE" id="PS50837">
    <property type="entry name" value="NACHT"/>
    <property type="match status" value="1"/>
</dbReference>
<keyword evidence="13" id="KW-0832">Ubl conjugation</keyword>
<proteinExistence type="inferred from homology"/>
<evidence type="ECO:0000256" key="2">
    <source>
        <dbReference type="ARBA" id="ARBA00004123"/>
    </source>
</evidence>
<keyword evidence="8" id="KW-0645">Protease</keyword>
<dbReference type="GO" id="GO:0005634">
    <property type="term" value="C:nucleus"/>
    <property type="evidence" value="ECO:0007669"/>
    <property type="project" value="UniProtKB-SubCell"/>
</dbReference>
<evidence type="ECO:0000256" key="1">
    <source>
        <dbReference type="ARBA" id="ARBA00004110"/>
    </source>
</evidence>
<dbReference type="Pfam" id="PF05729">
    <property type="entry name" value="NACHT"/>
    <property type="match status" value="1"/>
</dbReference>
<evidence type="ECO:0000256" key="16">
    <source>
        <dbReference type="ARBA" id="ARBA00023233"/>
    </source>
</evidence>
<keyword evidence="7" id="KW-0433">Leucine-rich repeat</keyword>
<keyword evidence="14" id="KW-0391">Immunity</keyword>
<keyword evidence="24" id="KW-1185">Reference proteome</keyword>
<dbReference type="GO" id="GO:0008233">
    <property type="term" value="F:peptidase activity"/>
    <property type="evidence" value="ECO:0007669"/>
    <property type="project" value="UniProtKB-KW"/>
</dbReference>
<comment type="subcellular location">
    <subcellularLocation>
        <location evidence="1">Inflammasome</location>
    </subcellularLocation>
    <subcellularLocation>
        <location evidence="2">Nucleus</location>
    </subcellularLocation>
</comment>
<dbReference type="PROSITE" id="PS51830">
    <property type="entry name" value="FIIND"/>
    <property type="match status" value="1"/>
</dbReference>
<evidence type="ECO:0000259" key="21">
    <source>
        <dbReference type="PROSITE" id="PS50837"/>
    </source>
</evidence>
<evidence type="ECO:0000256" key="12">
    <source>
        <dbReference type="ARBA" id="ARBA00022840"/>
    </source>
</evidence>
<dbReference type="Pfam" id="PF13516">
    <property type="entry name" value="LRR_6"/>
    <property type="match status" value="3"/>
</dbReference>
<comment type="caution">
    <text evidence="23">The sequence shown here is derived from an EMBL/GenBank/DDBJ whole genome shotgun (WGS) entry which is preliminary data.</text>
</comment>
<evidence type="ECO:0000256" key="17">
    <source>
        <dbReference type="ARBA" id="ARBA00023242"/>
    </source>
</evidence>
<keyword evidence="6" id="KW-1210">Necrosis</keyword>
<dbReference type="FunFam" id="1.10.533.10:FF:000013">
    <property type="entry name" value="Apoptosis-associated speck-like protein containing a CARD"/>
    <property type="match status" value="1"/>
</dbReference>
<evidence type="ECO:0000256" key="9">
    <source>
        <dbReference type="ARBA" id="ARBA00022737"/>
    </source>
</evidence>
<dbReference type="GO" id="GO:0006954">
    <property type="term" value="P:inflammatory response"/>
    <property type="evidence" value="ECO:0007669"/>
    <property type="project" value="UniProtKB-KW"/>
</dbReference>
<keyword evidence="5" id="KW-0399">Innate immunity</keyword>
<dbReference type="PROSITE" id="PS50824">
    <property type="entry name" value="DAPIN"/>
    <property type="match status" value="1"/>
</dbReference>
<keyword evidence="10" id="KW-0547">Nucleotide-binding</keyword>
<dbReference type="Gene3D" id="1.10.533.10">
    <property type="entry name" value="Death Domain, Fas"/>
    <property type="match status" value="2"/>
</dbReference>
<dbReference type="GO" id="GO:0006508">
    <property type="term" value="P:proteolysis"/>
    <property type="evidence" value="ECO:0007669"/>
    <property type="project" value="UniProtKB-KW"/>
</dbReference>
<dbReference type="STRING" id="9838.ENSCDRP00005017715"/>
<dbReference type="InterPro" id="IPR004020">
    <property type="entry name" value="DAPIN"/>
</dbReference>
<dbReference type="Pfam" id="PF17776">
    <property type="entry name" value="NLRC4_HD2"/>
    <property type="match status" value="1"/>
</dbReference>
<dbReference type="Pfam" id="PF17779">
    <property type="entry name" value="WHD_NOD2"/>
    <property type="match status" value="1"/>
</dbReference>
<dbReference type="CDD" id="cd08330">
    <property type="entry name" value="CARD_ASC_NALP1"/>
    <property type="match status" value="1"/>
</dbReference>
<dbReference type="SUPFAM" id="SSF52540">
    <property type="entry name" value="P-loop containing nucleoside triphosphate hydrolases"/>
    <property type="match status" value="1"/>
</dbReference>
<evidence type="ECO:0000256" key="10">
    <source>
        <dbReference type="ARBA" id="ARBA00022741"/>
    </source>
</evidence>
<evidence type="ECO:0000256" key="15">
    <source>
        <dbReference type="ARBA" id="ARBA00023198"/>
    </source>
</evidence>
<evidence type="ECO:0000259" key="19">
    <source>
        <dbReference type="PROSITE" id="PS50209"/>
    </source>
</evidence>
<organism evidence="23 24">
    <name type="scientific">Camelus dromedarius</name>
    <name type="common">Dromedary</name>
    <name type="synonym">Arabian camel</name>
    <dbReference type="NCBI Taxonomy" id="9838"/>
    <lineage>
        <taxon>Eukaryota</taxon>
        <taxon>Metazoa</taxon>
        <taxon>Chordata</taxon>
        <taxon>Craniata</taxon>
        <taxon>Vertebrata</taxon>
        <taxon>Euteleostomi</taxon>
        <taxon>Mammalia</taxon>
        <taxon>Eutheria</taxon>
        <taxon>Laurasiatheria</taxon>
        <taxon>Artiodactyla</taxon>
        <taxon>Tylopoda</taxon>
        <taxon>Camelidae</taxon>
        <taxon>Camelus</taxon>
    </lineage>
</organism>
<dbReference type="PANTHER" id="PTHR46985:SF3">
    <property type="entry name" value="NACHT, LRR AND PYD DOMAINS-CONTAINING PROTEIN 1"/>
    <property type="match status" value="1"/>
</dbReference>
<evidence type="ECO:0000313" key="23">
    <source>
        <dbReference type="EMBL" id="KAB1265339.1"/>
    </source>
</evidence>
<reference evidence="23 24" key="1">
    <citation type="journal article" date="2019" name="Mol. Ecol. Resour.">
        <title>Improving Illumina assemblies with Hi-C and long reads: an example with the North African dromedary.</title>
        <authorList>
            <person name="Elbers J.P."/>
            <person name="Rogers M.F."/>
            <person name="Perelman P.L."/>
            <person name="Proskuryakova A.A."/>
            <person name="Serdyukova N.A."/>
            <person name="Johnson W.E."/>
            <person name="Horin P."/>
            <person name="Corander J."/>
            <person name="Murphy D."/>
            <person name="Burger P.A."/>
        </authorList>
    </citation>
    <scope>NUCLEOTIDE SEQUENCE [LARGE SCALE GENOMIC DNA]</scope>
    <source>
        <strain evidence="23">Drom800</strain>
        <tissue evidence="23">Blood</tissue>
    </source>
</reference>
<protein>
    <submittedName>
        <fullName evidence="23">NACHT protein</fullName>
    </submittedName>
</protein>
<keyword evidence="12" id="KW-0067">ATP-binding</keyword>
<dbReference type="GO" id="GO:0005524">
    <property type="term" value="F:ATP binding"/>
    <property type="evidence" value="ECO:0007669"/>
    <property type="project" value="UniProtKB-KW"/>
</dbReference>
<dbReference type="SMART" id="SM00368">
    <property type="entry name" value="LRR_RI"/>
    <property type="match status" value="5"/>
</dbReference>
<dbReference type="InterPro" id="IPR025307">
    <property type="entry name" value="FIIND_dom"/>
</dbReference>
<evidence type="ECO:0000256" key="5">
    <source>
        <dbReference type="ARBA" id="ARBA00022588"/>
    </source>
</evidence>
<evidence type="ECO:0000259" key="22">
    <source>
        <dbReference type="PROSITE" id="PS51830"/>
    </source>
</evidence>
<dbReference type="PANTHER" id="PTHR46985">
    <property type="entry name" value="NACHT, LRR AND PYD DOMAINS-CONTAINING PROTEIN 1"/>
    <property type="match status" value="1"/>
</dbReference>
<evidence type="ECO:0000313" key="24">
    <source>
        <dbReference type="Proteomes" id="UP000299084"/>
    </source>
</evidence>
<dbReference type="FunFam" id="3.80.10.10:FF:000256">
    <property type="entry name" value="NLR family pyrin domain containing 1"/>
    <property type="match status" value="1"/>
</dbReference>
<dbReference type="Pfam" id="PF02758">
    <property type="entry name" value="PYRIN"/>
    <property type="match status" value="1"/>
</dbReference>
<dbReference type="InterPro" id="IPR041075">
    <property type="entry name" value="NOD1/2_WH"/>
</dbReference>
<evidence type="ECO:0000256" key="14">
    <source>
        <dbReference type="ARBA" id="ARBA00022859"/>
    </source>
</evidence>
<dbReference type="Gene3D" id="3.40.50.300">
    <property type="entry name" value="P-loop containing nucleotide triphosphate hydrolases"/>
    <property type="match status" value="1"/>
</dbReference>
<dbReference type="Proteomes" id="UP000299084">
    <property type="component" value="Unassembled WGS sequence"/>
</dbReference>
<dbReference type="InterPro" id="IPR007111">
    <property type="entry name" value="NACHT_NTPase"/>
</dbReference>
<dbReference type="PROSITE" id="PS50209">
    <property type="entry name" value="CARD"/>
    <property type="match status" value="1"/>
</dbReference>
<feature type="domain" description="CARD" evidence="19">
    <location>
        <begin position="1391"/>
        <end position="1474"/>
    </location>
</feature>